<feature type="transmembrane region" description="Helical" evidence="1">
    <location>
        <begin position="278"/>
        <end position="296"/>
    </location>
</feature>
<organism evidence="2 3">
    <name type="scientific">Putridiphycobacter roseus</name>
    <dbReference type="NCBI Taxonomy" id="2219161"/>
    <lineage>
        <taxon>Bacteria</taxon>
        <taxon>Pseudomonadati</taxon>
        <taxon>Bacteroidota</taxon>
        <taxon>Flavobacteriia</taxon>
        <taxon>Flavobacteriales</taxon>
        <taxon>Crocinitomicaceae</taxon>
        <taxon>Putridiphycobacter</taxon>
    </lineage>
</organism>
<evidence type="ECO:0000256" key="1">
    <source>
        <dbReference type="SAM" id="Phobius"/>
    </source>
</evidence>
<dbReference type="OrthoDB" id="1452202at2"/>
<name>A0A2W1NET2_9FLAO</name>
<feature type="transmembrane region" description="Helical" evidence="1">
    <location>
        <begin position="183"/>
        <end position="206"/>
    </location>
</feature>
<sequence>MTKQILKTEYLKLKGNTSFRVFSIFFLVFLPVIIFTIPSIITDGLTGINTYPFLPRDYETTWYFTAYIASWFSLFILSFILIFHITNEYTYKTVRQNIIDGYSRMDFFKSKLYMLLTIAIIATLYVAIVGFSAGLYFQSFEVAEGMDLNPMDLMGGGDMPNPMDIMDKMTNPTFVSLDFGSPLVGMTAVLSYFVQVLAYLVFAIFMGFLLRKGAIAVIVYFAAFVVERIIGVQLNGNGLGWIGEHLPLRVFSQVLPHPSFSDLIMGLQSVDNLNPKNVWLSLVYVLLFLLLTRFIFFKRDVA</sequence>
<gene>
    <name evidence="2" type="ORF">DNU06_04930</name>
</gene>
<reference evidence="2 3" key="1">
    <citation type="submission" date="2018-06" db="EMBL/GenBank/DDBJ databases">
        <title>The draft genome sequence of Crocinitomix sp. SM1701.</title>
        <authorList>
            <person name="Zhang X."/>
        </authorList>
    </citation>
    <scope>NUCLEOTIDE SEQUENCE [LARGE SCALE GENOMIC DNA]</scope>
    <source>
        <strain evidence="2 3">SM1701</strain>
    </source>
</reference>
<feature type="transmembrane region" description="Helical" evidence="1">
    <location>
        <begin position="21"/>
        <end position="41"/>
    </location>
</feature>
<dbReference type="PANTHER" id="PTHR37305">
    <property type="entry name" value="INTEGRAL MEMBRANE PROTEIN-RELATED"/>
    <property type="match status" value="1"/>
</dbReference>
<proteinExistence type="predicted"/>
<keyword evidence="1" id="KW-1133">Transmembrane helix</keyword>
<accession>A0A2W1NET2</accession>
<dbReference type="Proteomes" id="UP000249248">
    <property type="component" value="Unassembled WGS sequence"/>
</dbReference>
<keyword evidence="1" id="KW-0812">Transmembrane</keyword>
<evidence type="ECO:0000313" key="3">
    <source>
        <dbReference type="Proteomes" id="UP000249248"/>
    </source>
</evidence>
<dbReference type="AlphaFoldDB" id="A0A2W1NET2"/>
<keyword evidence="1" id="KW-0472">Membrane</keyword>
<feature type="transmembrane region" description="Helical" evidence="1">
    <location>
        <begin position="112"/>
        <end position="137"/>
    </location>
</feature>
<comment type="caution">
    <text evidence="2">The sequence shown here is derived from an EMBL/GenBank/DDBJ whole genome shotgun (WGS) entry which is preliminary data.</text>
</comment>
<dbReference type="RefSeq" id="WP_111062116.1">
    <property type="nucleotide sequence ID" value="NZ_JBHUCU010000002.1"/>
</dbReference>
<dbReference type="PANTHER" id="PTHR37305:SF1">
    <property type="entry name" value="MEMBRANE PROTEIN"/>
    <property type="match status" value="1"/>
</dbReference>
<keyword evidence="3" id="KW-1185">Reference proteome</keyword>
<feature type="transmembrane region" description="Helical" evidence="1">
    <location>
        <begin position="61"/>
        <end position="85"/>
    </location>
</feature>
<evidence type="ECO:0008006" key="4">
    <source>
        <dbReference type="Google" id="ProtNLM"/>
    </source>
</evidence>
<protein>
    <recommendedName>
        <fullName evidence="4">ABC transporter permease</fullName>
    </recommendedName>
</protein>
<evidence type="ECO:0000313" key="2">
    <source>
        <dbReference type="EMBL" id="PZE17965.1"/>
    </source>
</evidence>
<feature type="transmembrane region" description="Helical" evidence="1">
    <location>
        <begin position="213"/>
        <end position="231"/>
    </location>
</feature>
<dbReference type="EMBL" id="QKSB01000002">
    <property type="protein sequence ID" value="PZE17965.1"/>
    <property type="molecule type" value="Genomic_DNA"/>
</dbReference>